<dbReference type="EMBL" id="SJSK01000006">
    <property type="protein sequence ID" value="TCC87987.1"/>
    <property type="molecule type" value="Genomic_DNA"/>
</dbReference>
<dbReference type="AlphaFoldDB" id="A0A4R0MNB2"/>
<gene>
    <name evidence="1" type="ORF">EZ428_19870</name>
</gene>
<dbReference type="InterPro" id="IPR050452">
    <property type="entry name" value="Metacaspase"/>
</dbReference>
<reference evidence="1 2" key="1">
    <citation type="submission" date="2019-02" db="EMBL/GenBank/DDBJ databases">
        <title>Pedobacter sp. RP-1-13 sp. nov., isolated from Arctic soil.</title>
        <authorList>
            <person name="Dahal R.H."/>
        </authorList>
    </citation>
    <scope>NUCLEOTIDE SEQUENCE [LARGE SCALE GENOMIC DNA]</scope>
    <source>
        <strain evidence="1 2">RP-1-13</strain>
    </source>
</reference>
<dbReference type="GO" id="GO:0005737">
    <property type="term" value="C:cytoplasm"/>
    <property type="evidence" value="ECO:0007669"/>
    <property type="project" value="TreeGrafter"/>
</dbReference>
<dbReference type="SUPFAM" id="SSF52129">
    <property type="entry name" value="Caspase-like"/>
    <property type="match status" value="1"/>
</dbReference>
<comment type="caution">
    <text evidence="1">The sequence shown here is derived from an EMBL/GenBank/DDBJ whole genome shotgun (WGS) entry which is preliminary data.</text>
</comment>
<keyword evidence="2" id="KW-1185">Reference proteome</keyword>
<dbReference type="PANTHER" id="PTHR48104">
    <property type="entry name" value="METACASPASE-4"/>
    <property type="match status" value="1"/>
</dbReference>
<name>A0A4R0MNB2_9SPHI</name>
<dbReference type="GO" id="GO:0006508">
    <property type="term" value="P:proteolysis"/>
    <property type="evidence" value="ECO:0007669"/>
    <property type="project" value="TreeGrafter"/>
</dbReference>
<dbReference type="Proteomes" id="UP000292884">
    <property type="component" value="Unassembled WGS sequence"/>
</dbReference>
<accession>A0A4R0MNB2</accession>
<dbReference type="OrthoDB" id="1491023at2"/>
<sequence>MTLNLNKAFLLILFSFFMCSISFGNEKNHVDGKKTIFGTLVIGGKFITIPIKFLPANLTIYSPDSCVLFLNQQASVGTDSISKKKYYYYTLNKKVIRFNGSLENAIEVQTLIDSFNKVGYFKEIGLLYFNNKRKVNRSITVNYLTKKLKEIRLVSNNDNLVDILLYSQQGVLLSKTLNKVDTVYSKWYSLAGLEKIGQSLYYQNGSQKANIHYKDGLINDTLTFYNTEGIVSRQYIYNKGLAVKTLVEPVRMTSSTASNYKKALLIGINQYTRPIEYTAKEINDKYIEVYNIAGSVNDVNFIKSKLISGQGFNKDNVGLLTDQQATKAGILKALNNFAAKLMPSDIAFLHFSALSYDASKVKDGNEVFILASDYYKGKSDTTTNYWITKKEIEQVFDSIKKRIGSKGQLIVSFDACGQSADNAKDEKKNDVQFRGEANGLLFSSKKYANVPFVILSGTSGDELSMESSKNGLIYGNYSYALANALALPYSLTDEDLINEVKANVTKQNPNYYSNFPQYLFEQNQSSTTEQGAMLVEIKPKGSAHIISVGISKYPKTGKLSFLNCVADATSYNQYFTDQYKSLTETGSVSSYLLTDSLATKKNILDAINKTMTSKPEDYFVFNFSGYTVPLRDSLGKQLTYFIPYGLKTLTDTAEIKKNGISLVQLKELLQMIPANNQLFITEAGSTTNFQKEFIKNLIESSPTLAALSNKNRVFVVPKGAGIDNMVCNNRDIQHGPLNYYITNLTSDLNIYGLFENDLYINALKYAIGKAEADCDYIRSGYFDVFFEKNFINDLQYFMPEQAMQMRGAKVRNQTKEKLGRDNSKRYALVIGTNTYKSNAQWGNLNNPAPDARAIADELENNYDYKVMRLIDKPLDSIYNKVLELSKLLKESDQLVIFVAGHGDFDDNLLDDGLIVTSDSKTAKDDPFRNSYIQYSKLSRMINKLPPNQILLLMDVCFGGTFDERVARNVARSGDTMYDDMNAAAYIDGKLGKKTRIYITSGGKKEVPDGYAGKHSPFAQRLIMALQGRGGANSMLTAKNLYQFVEKLPSGPLLGSFGDDEPGSEFLLIPNTTPVAKQVTVVAKN</sequence>
<protein>
    <submittedName>
        <fullName evidence="1">Caspase family protein</fullName>
    </submittedName>
</protein>
<dbReference type="PANTHER" id="PTHR48104:SF30">
    <property type="entry name" value="METACASPASE-1"/>
    <property type="match status" value="1"/>
</dbReference>
<evidence type="ECO:0000313" key="1">
    <source>
        <dbReference type="EMBL" id="TCC87987.1"/>
    </source>
</evidence>
<organism evidence="1 2">
    <name type="scientific">Pedobacter frigiditerrae</name>
    <dbReference type="NCBI Taxonomy" id="2530452"/>
    <lineage>
        <taxon>Bacteria</taxon>
        <taxon>Pseudomonadati</taxon>
        <taxon>Bacteroidota</taxon>
        <taxon>Sphingobacteriia</taxon>
        <taxon>Sphingobacteriales</taxon>
        <taxon>Sphingobacteriaceae</taxon>
        <taxon>Pedobacter</taxon>
    </lineage>
</organism>
<evidence type="ECO:0000313" key="2">
    <source>
        <dbReference type="Proteomes" id="UP000292884"/>
    </source>
</evidence>
<proteinExistence type="predicted"/>
<dbReference type="Gene3D" id="3.40.50.1460">
    <property type="match status" value="3"/>
</dbReference>
<dbReference type="InterPro" id="IPR029030">
    <property type="entry name" value="Caspase-like_dom_sf"/>
</dbReference>
<dbReference type="GO" id="GO:0004197">
    <property type="term" value="F:cysteine-type endopeptidase activity"/>
    <property type="evidence" value="ECO:0007669"/>
    <property type="project" value="TreeGrafter"/>
</dbReference>